<dbReference type="Proteomes" id="UP000000852">
    <property type="component" value="Chromosome"/>
</dbReference>
<evidence type="ECO:0000259" key="11">
    <source>
        <dbReference type="Pfam" id="PF00593"/>
    </source>
</evidence>
<dbReference type="InterPro" id="IPR023996">
    <property type="entry name" value="TonB-dep_OMP_SusC/RagA"/>
</dbReference>
<dbReference type="SUPFAM" id="SSF56935">
    <property type="entry name" value="Porins"/>
    <property type="match status" value="1"/>
</dbReference>
<dbReference type="Pfam" id="PF07715">
    <property type="entry name" value="Plug"/>
    <property type="match status" value="1"/>
</dbReference>
<evidence type="ECO:0000256" key="2">
    <source>
        <dbReference type="ARBA" id="ARBA00022448"/>
    </source>
</evidence>
<protein>
    <submittedName>
        <fullName evidence="13">TonB-dependent receptor</fullName>
    </submittedName>
</protein>
<dbReference type="OrthoDB" id="9768177at2"/>
<keyword evidence="10" id="KW-0732">Signal</keyword>
<dbReference type="SUPFAM" id="SSF49464">
    <property type="entry name" value="Carboxypeptidase regulatory domain-like"/>
    <property type="match status" value="1"/>
</dbReference>
<dbReference type="Gene3D" id="2.170.130.10">
    <property type="entry name" value="TonB-dependent receptor, plug domain"/>
    <property type="match status" value="1"/>
</dbReference>
<evidence type="ECO:0000256" key="6">
    <source>
        <dbReference type="ARBA" id="ARBA00023136"/>
    </source>
</evidence>
<dbReference type="Pfam" id="PF13715">
    <property type="entry name" value="CarbopepD_reg_2"/>
    <property type="match status" value="1"/>
</dbReference>
<dbReference type="NCBIfam" id="TIGR04057">
    <property type="entry name" value="SusC_RagA_signa"/>
    <property type="match status" value="1"/>
</dbReference>
<dbReference type="InterPro" id="IPR036942">
    <property type="entry name" value="Beta-barrel_TonB_sf"/>
</dbReference>
<evidence type="ECO:0000256" key="9">
    <source>
        <dbReference type="RuleBase" id="RU003357"/>
    </source>
</evidence>
<feature type="signal peptide" evidence="10">
    <location>
        <begin position="1"/>
        <end position="21"/>
    </location>
</feature>
<accession>C6XTJ2</accession>
<dbReference type="NCBIfam" id="TIGR04056">
    <property type="entry name" value="OMP_RagA_SusC"/>
    <property type="match status" value="1"/>
</dbReference>
<keyword evidence="5 9" id="KW-0798">TonB box</keyword>
<keyword evidence="13" id="KW-0675">Receptor</keyword>
<organism evidence="13 14">
    <name type="scientific">Pedobacter heparinus (strain ATCC 13125 / DSM 2366 / CIP 104194 / JCM 7457 / NBRC 12017 / NCIMB 9290 / NRRL B-14731 / HIM 762-3)</name>
    <dbReference type="NCBI Taxonomy" id="485917"/>
    <lineage>
        <taxon>Bacteria</taxon>
        <taxon>Pseudomonadati</taxon>
        <taxon>Bacteroidota</taxon>
        <taxon>Sphingobacteriia</taxon>
        <taxon>Sphingobacteriales</taxon>
        <taxon>Sphingobacteriaceae</taxon>
        <taxon>Pedobacter</taxon>
    </lineage>
</organism>
<dbReference type="KEGG" id="phe:Phep_3579"/>
<name>C6XTJ2_PEDHD</name>
<reference evidence="13 14" key="1">
    <citation type="journal article" date="2009" name="Stand. Genomic Sci.">
        <title>Complete genome sequence of Pedobacter heparinus type strain (HIM 762-3).</title>
        <authorList>
            <person name="Han C."/>
            <person name="Spring S."/>
            <person name="Lapidus A."/>
            <person name="Del Rio T.G."/>
            <person name="Tice H."/>
            <person name="Copeland A."/>
            <person name="Cheng J.F."/>
            <person name="Lucas S."/>
            <person name="Chen F."/>
            <person name="Nolan M."/>
            <person name="Bruce D."/>
            <person name="Goodwin L."/>
            <person name="Pitluck S."/>
            <person name="Ivanova N."/>
            <person name="Mavromatis K."/>
            <person name="Mikhailova N."/>
            <person name="Pati A."/>
            <person name="Chen A."/>
            <person name="Palaniappan K."/>
            <person name="Land M."/>
            <person name="Hauser L."/>
            <person name="Chang Y.J."/>
            <person name="Jeffries C.C."/>
            <person name="Saunders E."/>
            <person name="Chertkov O."/>
            <person name="Brettin T."/>
            <person name="Goker M."/>
            <person name="Rohde M."/>
            <person name="Bristow J."/>
            <person name="Eisen J.A."/>
            <person name="Markowitz V."/>
            <person name="Hugenholtz P."/>
            <person name="Kyrpides N.C."/>
            <person name="Klenk H.P."/>
            <person name="Detter J.C."/>
        </authorList>
    </citation>
    <scope>NUCLEOTIDE SEQUENCE [LARGE SCALE GENOMIC DNA]</scope>
    <source>
        <strain evidence="14">ATCC 13125 / DSM 2366 / CIP 104194 / JCM 7457 / NBRC 12017 / NCIMB 9290 / NRRL B-14731 / HIM 762-3</strain>
    </source>
</reference>
<keyword evidence="7 8" id="KW-0998">Cell outer membrane</keyword>
<proteinExistence type="inferred from homology"/>
<dbReference type="AlphaFoldDB" id="C6XTJ2"/>
<feature type="chain" id="PRO_5002974244" evidence="10">
    <location>
        <begin position="22"/>
        <end position="1059"/>
    </location>
</feature>
<feature type="domain" description="TonB-dependent receptor-like beta-barrel" evidence="11">
    <location>
        <begin position="434"/>
        <end position="850"/>
    </location>
</feature>
<dbReference type="InterPro" id="IPR023997">
    <property type="entry name" value="TonB-dep_OMP_SusC/RagA_CS"/>
</dbReference>
<dbReference type="InterPro" id="IPR008969">
    <property type="entry name" value="CarboxyPept-like_regulatory"/>
</dbReference>
<keyword evidence="3 8" id="KW-1134">Transmembrane beta strand</keyword>
<comment type="subcellular location">
    <subcellularLocation>
        <location evidence="1 8">Cell outer membrane</location>
        <topology evidence="1 8">Multi-pass membrane protein</topology>
    </subcellularLocation>
</comment>
<dbReference type="PROSITE" id="PS52016">
    <property type="entry name" value="TONB_DEPENDENT_REC_3"/>
    <property type="match status" value="1"/>
</dbReference>
<keyword evidence="14" id="KW-1185">Reference proteome</keyword>
<evidence type="ECO:0000313" key="13">
    <source>
        <dbReference type="EMBL" id="ACU05770.1"/>
    </source>
</evidence>
<dbReference type="Gene3D" id="2.40.170.20">
    <property type="entry name" value="TonB-dependent receptor, beta-barrel domain"/>
    <property type="match status" value="1"/>
</dbReference>
<gene>
    <name evidence="13" type="ordered locus">Phep_3579</name>
</gene>
<comment type="similarity">
    <text evidence="8 9">Belongs to the TonB-dependent receptor family.</text>
</comment>
<evidence type="ECO:0000259" key="12">
    <source>
        <dbReference type="Pfam" id="PF07715"/>
    </source>
</evidence>
<keyword evidence="4 8" id="KW-0812">Transmembrane</keyword>
<evidence type="ECO:0000256" key="7">
    <source>
        <dbReference type="ARBA" id="ARBA00023237"/>
    </source>
</evidence>
<keyword evidence="6 8" id="KW-0472">Membrane</keyword>
<dbReference type="STRING" id="485917.Phep_3579"/>
<dbReference type="eggNOG" id="COG1629">
    <property type="taxonomic scope" value="Bacteria"/>
</dbReference>
<keyword evidence="2 8" id="KW-0813">Transport</keyword>
<feature type="domain" description="TonB-dependent receptor plug" evidence="12">
    <location>
        <begin position="115"/>
        <end position="222"/>
    </location>
</feature>
<evidence type="ECO:0000313" key="14">
    <source>
        <dbReference type="Proteomes" id="UP000000852"/>
    </source>
</evidence>
<dbReference type="InterPro" id="IPR012910">
    <property type="entry name" value="Plug_dom"/>
</dbReference>
<dbReference type="InterPro" id="IPR039426">
    <property type="entry name" value="TonB-dep_rcpt-like"/>
</dbReference>
<dbReference type="InterPro" id="IPR037066">
    <property type="entry name" value="Plug_dom_sf"/>
</dbReference>
<dbReference type="RefSeq" id="WP_015809379.1">
    <property type="nucleotide sequence ID" value="NC_013061.1"/>
</dbReference>
<dbReference type="GO" id="GO:0009279">
    <property type="term" value="C:cell outer membrane"/>
    <property type="evidence" value="ECO:0007669"/>
    <property type="project" value="UniProtKB-SubCell"/>
</dbReference>
<evidence type="ECO:0000256" key="4">
    <source>
        <dbReference type="ARBA" id="ARBA00022692"/>
    </source>
</evidence>
<sequence length="1059" mass="116039">MKKLLLCWLPLILFPFFKGYAQVPVSGTVKDTQGGVLPGVSIKLKGTTTGVTTTSSGTYSISVPDASAVLVFSFIGMESQEIQVSGKRTIDVVLTEQMAALKEVLVIGYGSQSRETVTTSVTKLDNKVLENVPYANLTSAMQGTLSGVRVQSTSGQPGDASRVVIRGGTSINNPNGAAPLYIVDGVIKSNINDINSQDIESMQVLKDAAATAIYGARGSNGVVILVTKSGKSGIARINYNYDLTISDLGKGYDMVSARDYIYFQRLGIGARGTADPSQLTKLGLASSAGTGNDLTNNTAFTPQYLSDANRYKLNEGWESMPDPIDPTKTIIFKNTDFQDVVYRTALSNNHTLSGSGGTDKATFSASLGYQSNEGIAIFTDYKRLSFNLNGDFKVNEKLKIFGRVMYSNSSGRTVTDAGSNVSNVFARSATIPATTKYKFEDGTLAPGLNSSLGNLEYFFNTQDLKNSLENLTMVTGAHFDILPGLSFDPQISLYKITSDGRFFQKAYLNGPGQLVNSRNATGSYAKQIQEQADAVFTYKKNLKDAHHLEAKIGFSAFWRTTAGLNASGRGASTDLIPTLNASAVPVSVGGDETNQLILGYFSRINYDYKEKYLLSLNARYDGASNLGTTHKWGLFPGVSVGWNIHKEDFWTALPERLFTLKLRGSYGVNGNISGLGPYQSQGQYSVGAQYNGIAAVQNTTLANADLRWEQSKTFDVGFDLGVLNNRINILFDYYRRRTDNLLTNFSLPQSTGFASVLTNLGSLQNKGIELELSAKILPEKSDFQWILSLNASRVKNKILKLPNNGIENNRIGGVYVWDSSRNDYAWLGGLQEGGEIGDLYAYKQLGIYATDAEAQRGPKDMLVVGTAKTKFGGDVNWQDADNNGVIDERDRVFVGNIYPKWTGGMASTMTYRNFDLYVRMDYTTGHTIYNYTRAMMIGQFVGENGFVSDVLRSWQTQGQQTDIPRIYWADQQAQNNLFRGNSAYYEAGDFLALREVTLSYNFSPEFLKKIKIANLRLNATGSNLHYFTKFKGLNPEEGGDDRGRYPIPRNIIFGANITF</sequence>
<evidence type="ECO:0000256" key="5">
    <source>
        <dbReference type="ARBA" id="ARBA00023077"/>
    </source>
</evidence>
<dbReference type="HOGENOM" id="CLU_004317_0_1_10"/>
<evidence type="ECO:0000256" key="1">
    <source>
        <dbReference type="ARBA" id="ARBA00004571"/>
    </source>
</evidence>
<dbReference type="Pfam" id="PF00593">
    <property type="entry name" value="TonB_dep_Rec_b-barrel"/>
    <property type="match status" value="1"/>
</dbReference>
<dbReference type="InterPro" id="IPR000531">
    <property type="entry name" value="Beta-barrel_TonB"/>
</dbReference>
<evidence type="ECO:0000256" key="3">
    <source>
        <dbReference type="ARBA" id="ARBA00022452"/>
    </source>
</evidence>
<dbReference type="Gene3D" id="2.60.40.1120">
    <property type="entry name" value="Carboxypeptidase-like, regulatory domain"/>
    <property type="match status" value="1"/>
</dbReference>
<evidence type="ECO:0000256" key="8">
    <source>
        <dbReference type="PROSITE-ProRule" id="PRU01360"/>
    </source>
</evidence>
<dbReference type="EMBL" id="CP001681">
    <property type="protein sequence ID" value="ACU05770.1"/>
    <property type="molecule type" value="Genomic_DNA"/>
</dbReference>
<evidence type="ECO:0000256" key="10">
    <source>
        <dbReference type="SAM" id="SignalP"/>
    </source>
</evidence>